<accession>A0AAV8S8X8</accession>
<protein>
    <recommendedName>
        <fullName evidence="4">WDR36/Utp21 C-terminal domain-containing protein</fullName>
    </recommendedName>
</protein>
<evidence type="ECO:0000313" key="5">
    <source>
        <dbReference type="EMBL" id="KAJ8748657.1"/>
    </source>
</evidence>
<dbReference type="GO" id="GO:0034388">
    <property type="term" value="C:Pwp2p-containing subcomplex of 90S preribosome"/>
    <property type="evidence" value="ECO:0007669"/>
    <property type="project" value="TreeGrafter"/>
</dbReference>
<dbReference type="Pfam" id="PF25168">
    <property type="entry name" value="Beta-prop_WDR36-Utp21_2nd"/>
    <property type="match status" value="1"/>
</dbReference>
<evidence type="ECO:0000313" key="6">
    <source>
        <dbReference type="Proteomes" id="UP001159364"/>
    </source>
</evidence>
<feature type="repeat" description="WD" evidence="3">
    <location>
        <begin position="215"/>
        <end position="248"/>
    </location>
</feature>
<reference evidence="5 6" key="1">
    <citation type="submission" date="2021-09" db="EMBL/GenBank/DDBJ databases">
        <title>Genomic insights and catalytic innovation underlie evolution of tropane alkaloids biosynthesis.</title>
        <authorList>
            <person name="Wang Y.-J."/>
            <person name="Tian T."/>
            <person name="Huang J.-P."/>
            <person name="Huang S.-X."/>
        </authorList>
    </citation>
    <scope>NUCLEOTIDE SEQUENCE [LARGE SCALE GENOMIC DNA]</scope>
    <source>
        <strain evidence="5">KIB-2018</strain>
        <tissue evidence="5">Leaf</tissue>
    </source>
</reference>
<dbReference type="GO" id="GO:0006364">
    <property type="term" value="P:rRNA processing"/>
    <property type="evidence" value="ECO:0007669"/>
    <property type="project" value="InterPro"/>
</dbReference>
<dbReference type="InterPro" id="IPR015943">
    <property type="entry name" value="WD40/YVTN_repeat-like_dom_sf"/>
</dbReference>
<dbReference type="AlphaFoldDB" id="A0AAV8S8X8"/>
<keyword evidence="2" id="KW-0677">Repeat</keyword>
<comment type="caution">
    <text evidence="5">The sequence shown here is derived from an EMBL/GenBank/DDBJ whole genome shotgun (WGS) entry which is preliminary data.</text>
</comment>
<dbReference type="Proteomes" id="UP001159364">
    <property type="component" value="Linkage Group LG12"/>
</dbReference>
<dbReference type="PROSITE" id="PS50294">
    <property type="entry name" value="WD_REPEATS_REGION"/>
    <property type="match status" value="1"/>
</dbReference>
<keyword evidence="1 3" id="KW-0853">WD repeat</keyword>
<sequence>MRILVYACSIMEDELKLKPIITFDCAEIRERDWCNVVTCHVDTAQGYVWRIQNFVLGEHVLRPCPENPTPVKVRTISASDNFAILGTTGRRIERFNLQSGFSRGSYLDMSERSNCTHDEEVFGVACDATNTLMISSSYHGDMKNTGMGFQRKLKSRWKVDCSLVKIVYHRPNGSHSSCPPPSSSSSSPYFLLATVVNDLVIRMFDVMALRTVCKFEGHTDRITDLCFSEDGKWLLSSSMDGTLRIWDMILARQWDAIHVDVAITSLSLSPNMDVLATTHVDQLGVNEVDFSFWFAQGLDATNKTLLTVFLTQCQFFEGMQDMEQLANVQGLSADQNTLNKLMALHPGINYRVSNNHHMVRNKPIQAPKKPERALPSIPSLSREILFKPSEPVKDEKDNKAEEVENNKKKVDALTTQFLQFLQSSAEMNNFSTFTDYLKGLSPSTLDMELRMLQIIKEDDLQEVEKRPEFASIELLMDYFIHEISARKLSDTQCGVWERIDEMFQSARCMLTFLSNSQF</sequence>
<proteinExistence type="predicted"/>
<name>A0AAV8S8X8_9ROSI</name>
<dbReference type="EMBL" id="JAIWQS010000012">
    <property type="protein sequence ID" value="KAJ8748657.1"/>
    <property type="molecule type" value="Genomic_DNA"/>
</dbReference>
<dbReference type="Gene3D" id="2.130.10.10">
    <property type="entry name" value="YVTN repeat-like/Quinoprotein amine dehydrogenase"/>
    <property type="match status" value="1"/>
</dbReference>
<evidence type="ECO:0000256" key="2">
    <source>
        <dbReference type="ARBA" id="ARBA00022737"/>
    </source>
</evidence>
<evidence type="ECO:0000259" key="4">
    <source>
        <dbReference type="Pfam" id="PF04192"/>
    </source>
</evidence>
<dbReference type="InterPro" id="IPR007319">
    <property type="entry name" value="WDR36/Utp21_C"/>
</dbReference>
<evidence type="ECO:0000256" key="1">
    <source>
        <dbReference type="ARBA" id="ARBA00022574"/>
    </source>
</evidence>
<dbReference type="SUPFAM" id="SSF50978">
    <property type="entry name" value="WD40 repeat-like"/>
    <property type="match status" value="1"/>
</dbReference>
<dbReference type="InterPro" id="IPR036322">
    <property type="entry name" value="WD40_repeat_dom_sf"/>
</dbReference>
<gene>
    <name evidence="5" type="ORF">K2173_008102</name>
</gene>
<dbReference type="Pfam" id="PF04192">
    <property type="entry name" value="Utp21"/>
    <property type="match status" value="1"/>
</dbReference>
<keyword evidence="6" id="KW-1185">Reference proteome</keyword>
<dbReference type="SMART" id="SM00320">
    <property type="entry name" value="WD40"/>
    <property type="match status" value="1"/>
</dbReference>
<dbReference type="PANTHER" id="PTHR22840">
    <property type="entry name" value="WD REPEAT-CONTAINING PROTEIN 36"/>
    <property type="match status" value="1"/>
</dbReference>
<evidence type="ECO:0000256" key="3">
    <source>
        <dbReference type="PROSITE-ProRule" id="PRU00221"/>
    </source>
</evidence>
<feature type="domain" description="WDR36/Utp21 C-terminal" evidence="4">
    <location>
        <begin position="360"/>
        <end position="464"/>
    </location>
</feature>
<dbReference type="PROSITE" id="PS00678">
    <property type="entry name" value="WD_REPEATS_1"/>
    <property type="match status" value="1"/>
</dbReference>
<dbReference type="GO" id="GO:0032040">
    <property type="term" value="C:small-subunit processome"/>
    <property type="evidence" value="ECO:0007669"/>
    <property type="project" value="InterPro"/>
</dbReference>
<organism evidence="5 6">
    <name type="scientific">Erythroxylum novogranatense</name>
    <dbReference type="NCBI Taxonomy" id="1862640"/>
    <lineage>
        <taxon>Eukaryota</taxon>
        <taxon>Viridiplantae</taxon>
        <taxon>Streptophyta</taxon>
        <taxon>Embryophyta</taxon>
        <taxon>Tracheophyta</taxon>
        <taxon>Spermatophyta</taxon>
        <taxon>Magnoliopsida</taxon>
        <taxon>eudicotyledons</taxon>
        <taxon>Gunneridae</taxon>
        <taxon>Pentapetalae</taxon>
        <taxon>rosids</taxon>
        <taxon>fabids</taxon>
        <taxon>Malpighiales</taxon>
        <taxon>Erythroxylaceae</taxon>
        <taxon>Erythroxylum</taxon>
    </lineage>
</organism>
<dbReference type="PROSITE" id="PS50082">
    <property type="entry name" value="WD_REPEATS_2"/>
    <property type="match status" value="1"/>
</dbReference>
<dbReference type="InterPro" id="IPR019775">
    <property type="entry name" value="WD40_repeat_CS"/>
</dbReference>
<dbReference type="InterPro" id="IPR001680">
    <property type="entry name" value="WD40_rpt"/>
</dbReference>
<dbReference type="PANTHER" id="PTHR22840:SF12">
    <property type="entry name" value="WD REPEAT-CONTAINING PROTEIN 36"/>
    <property type="match status" value="1"/>
</dbReference>